<name>A0A1C4ZWH1_9ACTN</name>
<dbReference type="RefSeq" id="WP_091049116.1">
    <property type="nucleotide sequence ID" value="NZ_FMCV01000021.1"/>
</dbReference>
<dbReference type="EMBL" id="FMCV01000021">
    <property type="protein sequence ID" value="SCF37317.1"/>
    <property type="molecule type" value="Genomic_DNA"/>
</dbReference>
<protein>
    <submittedName>
        <fullName evidence="2">Aromatase</fullName>
    </submittedName>
</protein>
<reference evidence="3" key="1">
    <citation type="submission" date="2016-06" db="EMBL/GenBank/DDBJ databases">
        <authorList>
            <person name="Varghese N."/>
        </authorList>
    </citation>
    <scope>NUCLEOTIDE SEQUENCE [LARGE SCALE GENOMIC DNA]</scope>
    <source>
        <strain evidence="3">DSM 45555</strain>
    </source>
</reference>
<dbReference type="CDD" id="cd08861">
    <property type="entry name" value="OtcD1_ARO-CYC_like"/>
    <property type="match status" value="2"/>
</dbReference>
<proteinExistence type="predicted"/>
<evidence type="ECO:0000313" key="3">
    <source>
        <dbReference type="Proteomes" id="UP000198551"/>
    </source>
</evidence>
<dbReference type="InterPro" id="IPR005031">
    <property type="entry name" value="COQ10_START"/>
</dbReference>
<dbReference type="Proteomes" id="UP000198551">
    <property type="component" value="Unassembled WGS sequence"/>
</dbReference>
<dbReference type="InterPro" id="IPR023393">
    <property type="entry name" value="START-like_dom_sf"/>
</dbReference>
<accession>A0A1C4ZWH1</accession>
<gene>
    <name evidence="2" type="ORF">GA0070215_12147</name>
</gene>
<dbReference type="Pfam" id="PF03364">
    <property type="entry name" value="Polyketide_cyc"/>
    <property type="match status" value="1"/>
</dbReference>
<organism evidence="2 3">
    <name type="scientific">Micromonospora marina</name>
    <dbReference type="NCBI Taxonomy" id="307120"/>
    <lineage>
        <taxon>Bacteria</taxon>
        <taxon>Bacillati</taxon>
        <taxon>Actinomycetota</taxon>
        <taxon>Actinomycetes</taxon>
        <taxon>Micromonosporales</taxon>
        <taxon>Micromonosporaceae</taxon>
        <taxon>Micromonospora</taxon>
    </lineage>
</organism>
<dbReference type="AlphaFoldDB" id="A0A1C4ZWH1"/>
<dbReference type="SUPFAM" id="SSF55961">
    <property type="entry name" value="Bet v1-like"/>
    <property type="match status" value="2"/>
</dbReference>
<evidence type="ECO:0000313" key="2">
    <source>
        <dbReference type="EMBL" id="SCF37317.1"/>
    </source>
</evidence>
<sequence>MSGPQTYTTEHTAVVPGPPDLAYELVADVRRWPAVFGPTVYVEHLGHQGRQERFQLWALVNGEVKTWTSRRVLEPDAGRIRFEQERSQPPVASMGGEWLFRPLPDERTEVVLRHHFTGVDDDPEAVAWIRAALHRNSPAELGALTRIAELGEPIEDVVFSFEDTVEIPGAVSDAYEFVDRADRWAERLPHVRRAALTEEVPGVQTLEMETVTAEGAAHTTRSVRVCRAPELVAYKQLVPPKLLLGHSGTWSFTERSGNAVVTARHTVAMNPHAVAETLAAGTSLADARAYVRSALGGNSGVTLARAGEFAAARRAGRTAGASAR</sequence>
<feature type="domain" description="Coenzyme Q-binding protein COQ10 START" evidence="1">
    <location>
        <begin position="15"/>
        <end position="118"/>
    </location>
</feature>
<keyword evidence="3" id="KW-1185">Reference proteome</keyword>
<dbReference type="Gene3D" id="3.30.530.20">
    <property type="match status" value="2"/>
</dbReference>
<evidence type="ECO:0000259" key="1">
    <source>
        <dbReference type="Pfam" id="PF03364"/>
    </source>
</evidence>